<feature type="transmembrane region" description="Helical" evidence="1">
    <location>
        <begin position="38"/>
        <end position="58"/>
    </location>
</feature>
<accession>A0A238WD45</accession>
<proteinExistence type="predicted"/>
<protein>
    <submittedName>
        <fullName evidence="2">Uncharacterized protein</fullName>
    </submittedName>
</protein>
<evidence type="ECO:0000313" key="2">
    <source>
        <dbReference type="EMBL" id="SNR44505.1"/>
    </source>
</evidence>
<dbReference type="RefSeq" id="WP_143232233.1">
    <property type="nucleotide sequence ID" value="NZ_BOMU01000028.1"/>
</dbReference>
<keyword evidence="3" id="KW-1185">Reference proteome</keyword>
<organism evidence="2 3">
    <name type="scientific">Actinoplanes regularis</name>
    <dbReference type="NCBI Taxonomy" id="52697"/>
    <lineage>
        <taxon>Bacteria</taxon>
        <taxon>Bacillati</taxon>
        <taxon>Actinomycetota</taxon>
        <taxon>Actinomycetes</taxon>
        <taxon>Micromonosporales</taxon>
        <taxon>Micromonosporaceae</taxon>
        <taxon>Actinoplanes</taxon>
    </lineage>
</organism>
<dbReference type="OrthoDB" id="3787029at2"/>
<evidence type="ECO:0000256" key="1">
    <source>
        <dbReference type="SAM" id="Phobius"/>
    </source>
</evidence>
<dbReference type="AlphaFoldDB" id="A0A238WD45"/>
<name>A0A238WD45_9ACTN</name>
<keyword evidence="1" id="KW-0812">Transmembrane</keyword>
<sequence length="228" mass="23521">MNLRDQLADLAGEPAEPTTVQADADLARGRAALRRRRGLRGAAGSALVVAVAAAAFAFTTTGTPTGSVPTAGGAPTATTADSFRLVAYTGEQPAGFSVDKVPAGWEVQGITEYSLVLGPIGAQPRNSADPQGNVADTDPDSFVGKVAVMLQSVDEKGTPEGETVKVGDQKGILVKKEGDKDGRTLYVPQQNGVNLQIQVWDGIGWSADEIAQFAAGIHVNPNAKQGRG</sequence>
<keyword evidence="1" id="KW-1133">Transmembrane helix</keyword>
<evidence type="ECO:0000313" key="3">
    <source>
        <dbReference type="Proteomes" id="UP000198415"/>
    </source>
</evidence>
<dbReference type="Proteomes" id="UP000198415">
    <property type="component" value="Unassembled WGS sequence"/>
</dbReference>
<reference evidence="2 3" key="1">
    <citation type="submission" date="2017-06" db="EMBL/GenBank/DDBJ databases">
        <authorList>
            <person name="Kim H.J."/>
            <person name="Triplett B.A."/>
        </authorList>
    </citation>
    <scope>NUCLEOTIDE SEQUENCE [LARGE SCALE GENOMIC DNA]</scope>
    <source>
        <strain evidence="2 3">DSM 43151</strain>
    </source>
</reference>
<gene>
    <name evidence="2" type="ORF">SAMN06264365_102425</name>
</gene>
<keyword evidence="1" id="KW-0472">Membrane</keyword>
<dbReference type="EMBL" id="FZNR01000002">
    <property type="protein sequence ID" value="SNR44505.1"/>
    <property type="molecule type" value="Genomic_DNA"/>
</dbReference>